<keyword evidence="1" id="KW-1133">Transmembrane helix</keyword>
<evidence type="ECO:0000313" key="3">
    <source>
        <dbReference type="Proteomes" id="UP000288943"/>
    </source>
</evidence>
<gene>
    <name evidence="2" type="ORF">PC41400_25240</name>
</gene>
<feature type="transmembrane region" description="Helical" evidence="1">
    <location>
        <begin position="12"/>
        <end position="32"/>
    </location>
</feature>
<proteinExistence type="predicted"/>
<protein>
    <submittedName>
        <fullName evidence="2">Uncharacterized protein</fullName>
    </submittedName>
</protein>
<keyword evidence="1" id="KW-0472">Membrane</keyword>
<dbReference type="AlphaFoldDB" id="A0A410X2I1"/>
<keyword evidence="1" id="KW-0812">Transmembrane</keyword>
<evidence type="ECO:0000313" key="2">
    <source>
        <dbReference type="EMBL" id="QAV20809.1"/>
    </source>
</evidence>
<dbReference type="Proteomes" id="UP000288943">
    <property type="component" value="Chromosome"/>
</dbReference>
<reference evidence="2 3" key="1">
    <citation type="submission" date="2018-01" db="EMBL/GenBank/DDBJ databases">
        <title>The whole genome sequencing and assembly of Paenibacillus chitinolyticus KCCM 41400 strain.</title>
        <authorList>
            <person name="Kim J.-Y."/>
            <person name="Park M.-K."/>
            <person name="Lee Y.-J."/>
            <person name="Yi H."/>
            <person name="Bahn Y.-S."/>
            <person name="Kim J.F."/>
            <person name="Lee D.-W."/>
        </authorList>
    </citation>
    <scope>NUCLEOTIDE SEQUENCE [LARGE SCALE GENOMIC DNA]</scope>
    <source>
        <strain evidence="2 3">KCCM 41400</strain>
    </source>
</reference>
<dbReference type="EMBL" id="CP026520">
    <property type="protein sequence ID" value="QAV20809.1"/>
    <property type="molecule type" value="Genomic_DNA"/>
</dbReference>
<accession>A0A410X2I1</accession>
<feature type="transmembrane region" description="Helical" evidence="1">
    <location>
        <begin position="52"/>
        <end position="76"/>
    </location>
</feature>
<dbReference type="KEGG" id="pchi:PC41400_25240"/>
<organism evidence="2 3">
    <name type="scientific">Paenibacillus chitinolyticus</name>
    <dbReference type="NCBI Taxonomy" id="79263"/>
    <lineage>
        <taxon>Bacteria</taxon>
        <taxon>Bacillati</taxon>
        <taxon>Bacillota</taxon>
        <taxon>Bacilli</taxon>
        <taxon>Bacillales</taxon>
        <taxon>Paenibacillaceae</taxon>
        <taxon>Paenibacillus</taxon>
    </lineage>
</organism>
<name>A0A410X2I1_9BACL</name>
<evidence type="ECO:0000256" key="1">
    <source>
        <dbReference type="SAM" id="Phobius"/>
    </source>
</evidence>
<sequence length="88" mass="10081">MNNMRTRPIYLFYGGVSLLMMVIYTVQFISGMPEVYLLQTGPLGNVERFENLFSKGLPCAVLALVMTFFYLILYLADRPKKEPDHEPG</sequence>
<dbReference type="OrthoDB" id="9876269at2"/>